<name>A0ABU5IXJ1_9BACI</name>
<dbReference type="EMBL" id="JAXOFX010000004">
    <property type="protein sequence ID" value="MDZ5471878.1"/>
    <property type="molecule type" value="Genomic_DNA"/>
</dbReference>
<organism evidence="3 4">
    <name type="scientific">Robertmurraya mangrovi</name>
    <dbReference type="NCBI Taxonomy" id="3098077"/>
    <lineage>
        <taxon>Bacteria</taxon>
        <taxon>Bacillati</taxon>
        <taxon>Bacillota</taxon>
        <taxon>Bacilli</taxon>
        <taxon>Bacillales</taxon>
        <taxon>Bacillaceae</taxon>
        <taxon>Robertmurraya</taxon>
    </lineage>
</organism>
<dbReference type="GO" id="GO:0004519">
    <property type="term" value="F:endonuclease activity"/>
    <property type="evidence" value="ECO:0007669"/>
    <property type="project" value="UniProtKB-KW"/>
</dbReference>
<accession>A0ABU5IXJ1</accession>
<gene>
    <name evidence="3" type="ORF">SM124_08965</name>
</gene>
<protein>
    <submittedName>
        <fullName evidence="3">Restriction endonuclease</fullName>
    </submittedName>
</protein>
<proteinExistence type="predicted"/>
<dbReference type="InterPro" id="IPR011856">
    <property type="entry name" value="tRNA_endonuc-like_dom_sf"/>
</dbReference>
<dbReference type="Proteomes" id="UP001290455">
    <property type="component" value="Unassembled WGS sequence"/>
</dbReference>
<comment type="caution">
    <text evidence="3">The sequence shown here is derived from an EMBL/GenBank/DDBJ whole genome shotgun (WGS) entry which is preliminary data.</text>
</comment>
<feature type="transmembrane region" description="Helical" evidence="1">
    <location>
        <begin position="36"/>
        <end position="55"/>
    </location>
</feature>
<evidence type="ECO:0000313" key="3">
    <source>
        <dbReference type="EMBL" id="MDZ5471878.1"/>
    </source>
</evidence>
<reference evidence="3 4" key="1">
    <citation type="submission" date="2023-11" db="EMBL/GenBank/DDBJ databases">
        <title>Bacillus jintuensis, isolated from a mudflat on the Beibu Gulf coast.</title>
        <authorList>
            <person name="Li M."/>
        </authorList>
    </citation>
    <scope>NUCLEOTIDE SEQUENCE [LARGE SCALE GENOMIC DNA]</scope>
    <source>
        <strain evidence="3 4">31A1R</strain>
    </source>
</reference>
<keyword evidence="1" id="KW-0812">Transmembrane</keyword>
<dbReference type="InterPro" id="IPR052906">
    <property type="entry name" value="Type_IV_Methyl-Rstrct_Enzyme"/>
</dbReference>
<dbReference type="SUPFAM" id="SSF52980">
    <property type="entry name" value="Restriction endonuclease-like"/>
    <property type="match status" value="1"/>
</dbReference>
<dbReference type="RefSeq" id="WP_322446167.1">
    <property type="nucleotide sequence ID" value="NZ_JAXOFX010000004.1"/>
</dbReference>
<keyword evidence="3" id="KW-0540">Nuclease</keyword>
<dbReference type="PANTHER" id="PTHR30015:SF6">
    <property type="entry name" value="SLL1429 PROTEIN"/>
    <property type="match status" value="1"/>
</dbReference>
<dbReference type="InterPro" id="IPR007560">
    <property type="entry name" value="Restrct_endonuc_IV_Mrr"/>
</dbReference>
<evidence type="ECO:0000259" key="2">
    <source>
        <dbReference type="Pfam" id="PF04471"/>
    </source>
</evidence>
<keyword evidence="3" id="KW-0255">Endonuclease</keyword>
<dbReference type="Gene3D" id="3.40.1350.10">
    <property type="match status" value="1"/>
</dbReference>
<feature type="transmembrane region" description="Helical" evidence="1">
    <location>
        <begin position="12"/>
        <end position="30"/>
    </location>
</feature>
<sequence>MSRKRTKKQQKQLEELIKGFLVMFALSTYLFTKSFLATGILTFVVLGVFIGIAMIRNSKRKEKLRRSGIDEIDKMDGIQFEHYLAELFKKQGYRVEVTRSFGDYGADLVLKKENHRIVVQAKRYKSNVGVKAVQEVKSAVSHYDANEAWVVTNSGFTKQAYTLAQSNNVRLFDRDDLINMIIELNPRAS</sequence>
<keyword evidence="1" id="KW-0472">Membrane</keyword>
<evidence type="ECO:0000313" key="4">
    <source>
        <dbReference type="Proteomes" id="UP001290455"/>
    </source>
</evidence>
<keyword evidence="4" id="KW-1185">Reference proteome</keyword>
<keyword evidence="3" id="KW-0378">Hydrolase</keyword>
<dbReference type="PANTHER" id="PTHR30015">
    <property type="entry name" value="MRR RESTRICTION SYSTEM PROTEIN"/>
    <property type="match status" value="1"/>
</dbReference>
<dbReference type="InterPro" id="IPR011335">
    <property type="entry name" value="Restrct_endonuc-II-like"/>
</dbReference>
<dbReference type="Pfam" id="PF04471">
    <property type="entry name" value="Mrr_cat"/>
    <property type="match status" value="1"/>
</dbReference>
<evidence type="ECO:0000256" key="1">
    <source>
        <dbReference type="SAM" id="Phobius"/>
    </source>
</evidence>
<feature type="domain" description="Restriction endonuclease type IV Mrr" evidence="2">
    <location>
        <begin position="72"/>
        <end position="181"/>
    </location>
</feature>
<keyword evidence="1" id="KW-1133">Transmembrane helix</keyword>